<organism evidence="2 3">
    <name type="scientific">Shimazuella alba</name>
    <dbReference type="NCBI Taxonomy" id="2690964"/>
    <lineage>
        <taxon>Bacteria</taxon>
        <taxon>Bacillati</taxon>
        <taxon>Bacillota</taxon>
        <taxon>Bacilli</taxon>
        <taxon>Bacillales</taxon>
        <taxon>Thermoactinomycetaceae</taxon>
        <taxon>Shimazuella</taxon>
    </lineage>
</organism>
<evidence type="ECO:0000313" key="2">
    <source>
        <dbReference type="EMBL" id="MXQ52850.1"/>
    </source>
</evidence>
<dbReference type="Proteomes" id="UP000430692">
    <property type="component" value="Unassembled WGS sequence"/>
</dbReference>
<name>A0A6I4VSQ7_9BACL</name>
<proteinExistence type="predicted"/>
<gene>
    <name evidence="2" type="ORF">GSM42_03705</name>
</gene>
<evidence type="ECO:0000256" key="1">
    <source>
        <dbReference type="SAM" id="MobiDB-lite"/>
    </source>
</evidence>
<keyword evidence="3" id="KW-1185">Reference proteome</keyword>
<evidence type="ECO:0000313" key="3">
    <source>
        <dbReference type="Proteomes" id="UP000430692"/>
    </source>
</evidence>
<dbReference type="AlphaFoldDB" id="A0A6I4VSQ7"/>
<sequence>MAKMQHRGSGPDPVREAVPAAGKEAVHDRLPPVLERACLWVRFTSV</sequence>
<dbReference type="EMBL" id="WUUL01000002">
    <property type="protein sequence ID" value="MXQ52850.1"/>
    <property type="molecule type" value="Genomic_DNA"/>
</dbReference>
<feature type="region of interest" description="Disordered" evidence="1">
    <location>
        <begin position="1"/>
        <end position="25"/>
    </location>
</feature>
<comment type="caution">
    <text evidence="2">The sequence shown here is derived from an EMBL/GenBank/DDBJ whole genome shotgun (WGS) entry which is preliminary data.</text>
</comment>
<protein>
    <submittedName>
        <fullName evidence="2">Uncharacterized protein</fullName>
    </submittedName>
</protein>
<reference evidence="2 3" key="1">
    <citation type="submission" date="2019-12" db="EMBL/GenBank/DDBJ databases">
        <title>Whole-genome analyses of novel actinobacteria.</title>
        <authorList>
            <person name="Sahin N."/>
            <person name="Saygin H."/>
        </authorList>
    </citation>
    <scope>NUCLEOTIDE SEQUENCE [LARGE SCALE GENOMIC DNA]</scope>
    <source>
        <strain evidence="2 3">KC615</strain>
    </source>
</reference>
<dbReference type="RefSeq" id="WP_160800163.1">
    <property type="nucleotide sequence ID" value="NZ_WUUL01000002.1"/>
</dbReference>
<accession>A0A6I4VSQ7</accession>